<protein>
    <submittedName>
        <fullName evidence="3">Uncharacterized protein</fullName>
    </submittedName>
</protein>
<dbReference type="SUPFAM" id="SSF53756">
    <property type="entry name" value="UDP-Glycosyltransferase/glycogen phosphorylase"/>
    <property type="match status" value="1"/>
</dbReference>
<organism evidence="3 4">
    <name type="scientific">Castilleja foliolosa</name>
    <dbReference type="NCBI Taxonomy" id="1961234"/>
    <lineage>
        <taxon>Eukaryota</taxon>
        <taxon>Viridiplantae</taxon>
        <taxon>Streptophyta</taxon>
        <taxon>Embryophyta</taxon>
        <taxon>Tracheophyta</taxon>
        <taxon>Spermatophyta</taxon>
        <taxon>Magnoliopsida</taxon>
        <taxon>eudicotyledons</taxon>
        <taxon>Gunneridae</taxon>
        <taxon>Pentapetalae</taxon>
        <taxon>asterids</taxon>
        <taxon>lamiids</taxon>
        <taxon>Lamiales</taxon>
        <taxon>Orobanchaceae</taxon>
        <taxon>Pedicularideae</taxon>
        <taxon>Castillejinae</taxon>
        <taxon>Castilleja</taxon>
    </lineage>
</organism>
<comment type="caution">
    <text evidence="3">The sequence shown here is derived from an EMBL/GenBank/DDBJ whole genome shotgun (WGS) entry which is preliminary data.</text>
</comment>
<feature type="region of interest" description="Disordered" evidence="2">
    <location>
        <begin position="49"/>
        <end position="70"/>
    </location>
</feature>
<evidence type="ECO:0000313" key="3">
    <source>
        <dbReference type="EMBL" id="KAL3646196.1"/>
    </source>
</evidence>
<dbReference type="AlphaFoldDB" id="A0ABD3DZE4"/>
<gene>
    <name evidence="3" type="ORF">CASFOL_011376</name>
</gene>
<keyword evidence="4" id="KW-1185">Reference proteome</keyword>
<accession>A0ABD3DZE4</accession>
<proteinExistence type="inferred from homology"/>
<dbReference type="PANTHER" id="PTHR48048:SF45">
    <property type="entry name" value="GLYCOSYLTRANSFERASE"/>
    <property type="match status" value="1"/>
</dbReference>
<dbReference type="Proteomes" id="UP001632038">
    <property type="component" value="Unassembled WGS sequence"/>
</dbReference>
<dbReference type="Gene3D" id="3.40.50.2000">
    <property type="entry name" value="Glycogen Phosphorylase B"/>
    <property type="match status" value="1"/>
</dbReference>
<dbReference type="InterPro" id="IPR050481">
    <property type="entry name" value="UDP-glycosyltransf_plant"/>
</dbReference>
<evidence type="ECO:0000256" key="2">
    <source>
        <dbReference type="SAM" id="MobiDB-lite"/>
    </source>
</evidence>
<sequence>MEAKIKTELVFIPSPGRGHLLATVEMAKLLADRDQRLSITVLIIQPFNDPKSTAHSYNSNDSNSDSKIRFVDLPKVIEPQTQSPVSFPPANNS</sequence>
<dbReference type="EMBL" id="JAVIJP010000013">
    <property type="protein sequence ID" value="KAL3646196.1"/>
    <property type="molecule type" value="Genomic_DNA"/>
</dbReference>
<evidence type="ECO:0000256" key="1">
    <source>
        <dbReference type="ARBA" id="ARBA00009995"/>
    </source>
</evidence>
<reference evidence="4" key="1">
    <citation type="journal article" date="2024" name="IScience">
        <title>Strigolactones Initiate the Formation of Haustorium-like Structures in Castilleja.</title>
        <authorList>
            <person name="Buerger M."/>
            <person name="Peterson D."/>
            <person name="Chory J."/>
        </authorList>
    </citation>
    <scope>NUCLEOTIDE SEQUENCE [LARGE SCALE GENOMIC DNA]</scope>
</reference>
<evidence type="ECO:0000313" key="4">
    <source>
        <dbReference type="Proteomes" id="UP001632038"/>
    </source>
</evidence>
<name>A0ABD3DZE4_9LAMI</name>
<comment type="similarity">
    <text evidence="1">Belongs to the UDP-glycosyltransferase family.</text>
</comment>
<dbReference type="PANTHER" id="PTHR48048">
    <property type="entry name" value="GLYCOSYLTRANSFERASE"/>
    <property type="match status" value="1"/>
</dbReference>